<accession>A0A1B2HR92</accession>
<evidence type="ECO:0000313" key="3">
    <source>
        <dbReference type="EMBL" id="ANZ40228.1"/>
    </source>
</evidence>
<dbReference type="PANTHER" id="PTHR18964">
    <property type="entry name" value="ROK (REPRESSOR, ORF, KINASE) FAMILY"/>
    <property type="match status" value="1"/>
</dbReference>
<gene>
    <name evidence="3" type="ORF">BBK82_33550</name>
</gene>
<name>A0A1B2HR92_9PSEU</name>
<evidence type="ECO:0000313" key="4">
    <source>
        <dbReference type="Proteomes" id="UP000093053"/>
    </source>
</evidence>
<dbReference type="InterPro" id="IPR043129">
    <property type="entry name" value="ATPase_NBD"/>
</dbReference>
<protein>
    <submittedName>
        <fullName evidence="3">Sugar kinase</fullName>
    </submittedName>
</protein>
<keyword evidence="4" id="KW-1185">Reference proteome</keyword>
<evidence type="ECO:0000256" key="1">
    <source>
        <dbReference type="ARBA" id="ARBA00006479"/>
    </source>
</evidence>
<dbReference type="Gene3D" id="1.10.10.10">
    <property type="entry name" value="Winged helix-like DNA-binding domain superfamily/Winged helix DNA-binding domain"/>
    <property type="match status" value="1"/>
</dbReference>
<dbReference type="GO" id="GO:0016301">
    <property type="term" value="F:kinase activity"/>
    <property type="evidence" value="ECO:0007669"/>
    <property type="project" value="UniProtKB-KW"/>
</dbReference>
<dbReference type="Proteomes" id="UP000093053">
    <property type="component" value="Chromosome"/>
</dbReference>
<evidence type="ECO:0000256" key="2">
    <source>
        <dbReference type="SAM" id="MobiDB-lite"/>
    </source>
</evidence>
<dbReference type="OrthoDB" id="4083144at2"/>
<organism evidence="3 4">
    <name type="scientific">Lentzea guizhouensis</name>
    <dbReference type="NCBI Taxonomy" id="1586287"/>
    <lineage>
        <taxon>Bacteria</taxon>
        <taxon>Bacillati</taxon>
        <taxon>Actinomycetota</taxon>
        <taxon>Actinomycetes</taxon>
        <taxon>Pseudonocardiales</taxon>
        <taxon>Pseudonocardiaceae</taxon>
        <taxon>Lentzea</taxon>
    </lineage>
</organism>
<dbReference type="PANTHER" id="PTHR18964:SF173">
    <property type="entry name" value="GLUCOKINASE"/>
    <property type="match status" value="1"/>
</dbReference>
<dbReference type="InterPro" id="IPR036390">
    <property type="entry name" value="WH_DNA-bd_sf"/>
</dbReference>
<dbReference type="KEGG" id="led:BBK82_33550"/>
<reference evidence="3 4" key="1">
    <citation type="submission" date="2016-07" db="EMBL/GenBank/DDBJ databases">
        <title>Complete genome sequence of the Lentzea guizhouensis DHS C013.</title>
        <authorList>
            <person name="Cao C."/>
        </authorList>
    </citation>
    <scope>NUCLEOTIDE SEQUENCE [LARGE SCALE GENOMIC DNA]</scope>
    <source>
        <strain evidence="3 4">DHS C013</strain>
    </source>
</reference>
<dbReference type="InterPro" id="IPR000600">
    <property type="entry name" value="ROK"/>
</dbReference>
<sequence length="439" mass="44479">MSGPVRGTPHVSSKAAVLDVIRAAGTISRVGLINATGLTGATISTAVRKLLDEGLVAETGHAESTGGKRRVLLQLNPTSRFALGVHLDHSGITYVLTDLAGGVVARTTKPGAGTREPAEVVARMAADTATLIASVGVDHDRVLGIGLVSPGPLGARTSTAIRPPAMRRWAGYPVDQELAGAAGLPVVVDNDATAAALGEHWSRGMGSASTSAALYMGTGIGAGLVIGGITYRGTSGNAGEIGHVCLDVDGPECWCGARGCVEVLAGPEAVVAAARADRELAERIGLVGGRSGSADGLSGGVPSATGDRLPSSPAADFAAVSRAARRGDPQALALLERSARYIAVAARSLANLMDVEFVVLTGPSFAIAGSVYLPVVREELARSFFARGAHPVDVRLSHAAATAPAIGAAAMVLQSELVPLHATQRLPENLAEPELVPGR</sequence>
<keyword evidence="3" id="KW-0808">Transferase</keyword>
<dbReference type="STRING" id="1586287.BBK82_33550"/>
<proteinExistence type="inferred from homology"/>
<dbReference type="Pfam" id="PF00480">
    <property type="entry name" value="ROK"/>
    <property type="match status" value="1"/>
</dbReference>
<keyword evidence="3" id="KW-0418">Kinase</keyword>
<dbReference type="SUPFAM" id="SSF53067">
    <property type="entry name" value="Actin-like ATPase domain"/>
    <property type="match status" value="1"/>
</dbReference>
<dbReference type="Gene3D" id="3.30.420.40">
    <property type="match status" value="2"/>
</dbReference>
<dbReference type="InterPro" id="IPR036388">
    <property type="entry name" value="WH-like_DNA-bd_sf"/>
</dbReference>
<feature type="region of interest" description="Disordered" evidence="2">
    <location>
        <begin position="293"/>
        <end position="312"/>
    </location>
</feature>
<dbReference type="PROSITE" id="PS01125">
    <property type="entry name" value="ROK"/>
    <property type="match status" value="1"/>
</dbReference>
<dbReference type="SUPFAM" id="SSF46785">
    <property type="entry name" value="Winged helix' DNA-binding domain"/>
    <property type="match status" value="1"/>
</dbReference>
<dbReference type="EMBL" id="CP016793">
    <property type="protein sequence ID" value="ANZ40228.1"/>
    <property type="molecule type" value="Genomic_DNA"/>
</dbReference>
<dbReference type="AlphaFoldDB" id="A0A1B2HR92"/>
<dbReference type="RefSeq" id="WP_065918567.1">
    <property type="nucleotide sequence ID" value="NZ_CP016793.1"/>
</dbReference>
<dbReference type="InterPro" id="IPR049874">
    <property type="entry name" value="ROK_cs"/>
</dbReference>
<comment type="similarity">
    <text evidence="1">Belongs to the ROK (NagC/XylR) family.</text>
</comment>